<evidence type="ECO:0000313" key="2">
    <source>
        <dbReference type="Proteomes" id="UP000775547"/>
    </source>
</evidence>
<organism evidence="1 2">
    <name type="scientific">Asterophora parasitica</name>
    <dbReference type="NCBI Taxonomy" id="117018"/>
    <lineage>
        <taxon>Eukaryota</taxon>
        <taxon>Fungi</taxon>
        <taxon>Dikarya</taxon>
        <taxon>Basidiomycota</taxon>
        <taxon>Agaricomycotina</taxon>
        <taxon>Agaricomycetes</taxon>
        <taxon>Agaricomycetidae</taxon>
        <taxon>Agaricales</taxon>
        <taxon>Tricholomatineae</taxon>
        <taxon>Lyophyllaceae</taxon>
        <taxon>Asterophora</taxon>
    </lineage>
</organism>
<dbReference type="AlphaFoldDB" id="A0A9P7GBE5"/>
<reference evidence="1" key="1">
    <citation type="submission" date="2020-07" db="EMBL/GenBank/DDBJ databases">
        <authorList>
            <person name="Nieuwenhuis M."/>
            <person name="Van De Peppel L.J.J."/>
        </authorList>
    </citation>
    <scope>NUCLEOTIDE SEQUENCE</scope>
    <source>
        <strain evidence="1">AP01</strain>
        <tissue evidence="1">Mycelium</tissue>
    </source>
</reference>
<keyword evidence="2" id="KW-1185">Reference proteome</keyword>
<dbReference type="Proteomes" id="UP000775547">
    <property type="component" value="Unassembled WGS sequence"/>
</dbReference>
<dbReference type="EMBL" id="JABCKV010000035">
    <property type="protein sequence ID" value="KAG5645633.1"/>
    <property type="molecule type" value="Genomic_DNA"/>
</dbReference>
<reference evidence="1" key="2">
    <citation type="submission" date="2021-10" db="EMBL/GenBank/DDBJ databases">
        <title>Phylogenomics reveals ancestral predisposition of the termite-cultivated fungus Termitomyces towards a domesticated lifestyle.</title>
        <authorList>
            <person name="Auxier B."/>
            <person name="Grum-Grzhimaylo A."/>
            <person name="Cardenas M.E."/>
            <person name="Lodge J.D."/>
            <person name="Laessoe T."/>
            <person name="Pedersen O."/>
            <person name="Smith M.E."/>
            <person name="Kuyper T.W."/>
            <person name="Franco-Molano E.A."/>
            <person name="Baroni T.J."/>
            <person name="Aanen D.K."/>
        </authorList>
    </citation>
    <scope>NUCLEOTIDE SEQUENCE</scope>
    <source>
        <strain evidence="1">AP01</strain>
        <tissue evidence="1">Mycelium</tissue>
    </source>
</reference>
<dbReference type="OrthoDB" id="5569250at2759"/>
<proteinExistence type="predicted"/>
<protein>
    <submittedName>
        <fullName evidence="1">Uncharacterized protein</fullName>
    </submittedName>
</protein>
<sequence>MEAAAFSKDHSSHGAVGSFVYKGRVRVVKGHAILLSNGIRHGNPSLPNIAYDPTTERGLDFNLSIPERPHPCVVGSLPFIAVDPSLRVWTAEGDGGHAGENRLEWALARCLQWMAHKTHDKAIGNPFHFDDPVPPVIPTLQDMWIEILALLNARHERVGGFGYLGPVKDLDDAGVREAVV</sequence>
<evidence type="ECO:0000313" key="1">
    <source>
        <dbReference type="EMBL" id="KAG5645633.1"/>
    </source>
</evidence>
<gene>
    <name evidence="1" type="ORF">DXG03_005624</name>
</gene>
<name>A0A9P7GBE5_9AGAR</name>
<accession>A0A9P7GBE5</accession>
<comment type="caution">
    <text evidence="1">The sequence shown here is derived from an EMBL/GenBank/DDBJ whole genome shotgun (WGS) entry which is preliminary data.</text>
</comment>